<organism evidence="2 3">
    <name type="scientific">Comamonas terrigena</name>
    <dbReference type="NCBI Taxonomy" id="32013"/>
    <lineage>
        <taxon>Bacteria</taxon>
        <taxon>Pseudomonadati</taxon>
        <taxon>Pseudomonadota</taxon>
        <taxon>Betaproteobacteria</taxon>
        <taxon>Burkholderiales</taxon>
        <taxon>Comamonadaceae</taxon>
        <taxon>Comamonas</taxon>
    </lineage>
</organism>
<dbReference type="InterPro" id="IPR053714">
    <property type="entry name" value="Iso_Racemase_Enz_sf"/>
</dbReference>
<dbReference type="InterPro" id="IPR015942">
    <property type="entry name" value="Asp/Glu/hydantoin_racemase"/>
</dbReference>
<dbReference type="GeneID" id="80803634"/>
<accession>A0A2A7UQU5</accession>
<dbReference type="AlphaFoldDB" id="A0A2A7UQU5"/>
<dbReference type="GO" id="GO:0047661">
    <property type="term" value="F:amino-acid racemase activity"/>
    <property type="evidence" value="ECO:0007669"/>
    <property type="project" value="InterPro"/>
</dbReference>
<dbReference type="RefSeq" id="WP_066538233.1">
    <property type="nucleotide sequence ID" value="NZ_PDEA01000001.1"/>
</dbReference>
<dbReference type="EMBL" id="PDEA01000001">
    <property type="protein sequence ID" value="PEH87642.1"/>
    <property type="molecule type" value="Genomic_DNA"/>
</dbReference>
<evidence type="ECO:0000313" key="3">
    <source>
        <dbReference type="Proteomes" id="UP000220246"/>
    </source>
</evidence>
<dbReference type="STRING" id="1219032.GCA_001515545_02419"/>
<dbReference type="Gene3D" id="3.40.50.12500">
    <property type="match status" value="1"/>
</dbReference>
<dbReference type="OrthoDB" id="9791723at2"/>
<reference evidence="3" key="1">
    <citation type="submission" date="2017-09" db="EMBL/GenBank/DDBJ databases">
        <title>FDA dAtabase for Regulatory Grade micrObial Sequences (FDA-ARGOS): Supporting development and validation of Infectious Disease Dx tests.</title>
        <authorList>
            <person name="Minogue T."/>
            <person name="Wolcott M."/>
            <person name="Wasieloski L."/>
            <person name="Aguilar W."/>
            <person name="Moore D."/>
            <person name="Tallon L."/>
            <person name="Sadzewicz L."/>
            <person name="Ott S."/>
            <person name="Zhao X."/>
            <person name="Nagaraj S."/>
            <person name="Vavikolanu K."/>
            <person name="Aluvathingal J."/>
            <person name="Nadendla S."/>
            <person name="Sichtig H."/>
        </authorList>
    </citation>
    <scope>NUCLEOTIDE SEQUENCE [LARGE SCALE GENOMIC DNA]</scope>
    <source>
        <strain evidence="3">FDAARGOS_394</strain>
    </source>
</reference>
<dbReference type="InterPro" id="IPR052186">
    <property type="entry name" value="Hydantoin_racemase-like"/>
</dbReference>
<keyword evidence="3" id="KW-1185">Reference proteome</keyword>
<dbReference type="Pfam" id="PF01177">
    <property type="entry name" value="Asp_Glu_race"/>
    <property type="match status" value="1"/>
</dbReference>
<evidence type="ECO:0000313" key="2">
    <source>
        <dbReference type="EMBL" id="PEH87642.1"/>
    </source>
</evidence>
<dbReference type="PANTHER" id="PTHR28047:SF5">
    <property type="entry name" value="PROTEIN DCG1"/>
    <property type="match status" value="1"/>
</dbReference>
<comment type="similarity">
    <text evidence="1">Belongs to the HyuE racemase family.</text>
</comment>
<comment type="caution">
    <text evidence="2">The sequence shown here is derived from an EMBL/GenBank/DDBJ whole genome shotgun (WGS) entry which is preliminary data.</text>
</comment>
<dbReference type="PANTHER" id="PTHR28047">
    <property type="entry name" value="PROTEIN DCG1"/>
    <property type="match status" value="1"/>
</dbReference>
<gene>
    <name evidence="2" type="ORF">CRM82_02625</name>
</gene>
<proteinExistence type="inferred from homology"/>
<evidence type="ECO:0000256" key="1">
    <source>
        <dbReference type="ARBA" id="ARBA00038414"/>
    </source>
</evidence>
<protein>
    <submittedName>
        <fullName evidence="2">Asp/Glu racemase</fullName>
    </submittedName>
</protein>
<sequence length="227" mass="23551">MPQWLVVNPNTSETVTQALVHHLSVDTPRRRWHGVTAAFGAPYIADERSYCIAGHAVLDAWERAQAAAPPQGYAGVLVGCFGDPGLEALRSTTPVPVRGLAEASLQALWAQGPQRVAIVTGGAAWKPMLQRWSRAQGHALAPDAHGVGITDIHVLPGSGAQLMQSPEQAAQALAAACTQALDVPGTDAVLIGGAGLAGMGARVRALGGAPVWDCVELVRDAWALQSA</sequence>
<name>A0A2A7UQU5_COMTR</name>
<dbReference type="Proteomes" id="UP000220246">
    <property type="component" value="Unassembled WGS sequence"/>
</dbReference>